<keyword evidence="1" id="KW-0732">Signal</keyword>
<comment type="caution">
    <text evidence="2">The sequence shown here is derived from an EMBL/GenBank/DDBJ whole genome shotgun (WGS) entry which is preliminary data.</text>
</comment>
<dbReference type="RefSeq" id="WP_377974928.1">
    <property type="nucleotide sequence ID" value="NZ_JBBKYA010000002.1"/>
</dbReference>
<dbReference type="EMBL" id="JBBKYA010000002">
    <property type="protein sequence ID" value="MFD3275166.1"/>
    <property type="molecule type" value="Genomic_DNA"/>
</dbReference>
<name>A0ABW6CZS4_9BACT</name>
<evidence type="ECO:0000313" key="3">
    <source>
        <dbReference type="Proteomes" id="UP001598114"/>
    </source>
</evidence>
<sequence length="305" mass="33198">MRILILLLLSSSVVFAQQESLRMVYPFMPLGINPAMAGAKGVASMIGIYRKKPLFQGGITNTASSQQYFSFDMPIAQEKGGIGFLAYNTDQSYAMASGGIAANLGLAAVGSKQLQWGRGNHLRMGLELGVNQFPIIGKSGTSVLGGHYGWGLQYERGDFQLGFSSPANSFESSYGSLNKPLYLTGQYILHVSQHTLKLGTVIRSQRESTKADYYAVFWVKEKLGAGIWYQETGSELGSKALLGSFEVALGKNFRLGYAYDFLGESTAYYPAGFGSAVSSERAGFHQLFLRYEVDLGNGKIAEFRP</sequence>
<accession>A0ABW6CZS4</accession>
<reference evidence="2 3" key="1">
    <citation type="submission" date="2024-03" db="EMBL/GenBank/DDBJ databases">
        <title>Aquirufa genome sequencing.</title>
        <authorList>
            <person name="Pitt A."/>
            <person name="Hahn M.W."/>
        </authorList>
    </citation>
    <scope>NUCLEOTIDE SEQUENCE [LARGE SCALE GENOMIC DNA]</scope>
    <source>
        <strain evidence="2 3">PLAD-142S6K</strain>
    </source>
</reference>
<feature type="signal peptide" evidence="1">
    <location>
        <begin position="1"/>
        <end position="16"/>
    </location>
</feature>
<feature type="chain" id="PRO_5045773278" evidence="1">
    <location>
        <begin position="17"/>
        <end position="305"/>
    </location>
</feature>
<dbReference type="Pfam" id="PF11751">
    <property type="entry name" value="PorP_SprF"/>
    <property type="match status" value="1"/>
</dbReference>
<evidence type="ECO:0000313" key="2">
    <source>
        <dbReference type="EMBL" id="MFD3275166.1"/>
    </source>
</evidence>
<keyword evidence="3" id="KW-1185">Reference proteome</keyword>
<gene>
    <name evidence="2" type="ORF">SKC38_02880</name>
</gene>
<dbReference type="InterPro" id="IPR019861">
    <property type="entry name" value="PorP/SprF_Bacteroidetes"/>
</dbReference>
<dbReference type="Proteomes" id="UP001598114">
    <property type="component" value="Unassembled WGS sequence"/>
</dbReference>
<proteinExistence type="predicted"/>
<organism evidence="2 3">
    <name type="scientific">Aquirufa echingensis</name>
    <dbReference type="NCBI Taxonomy" id="3096516"/>
    <lineage>
        <taxon>Bacteria</taxon>
        <taxon>Pseudomonadati</taxon>
        <taxon>Bacteroidota</taxon>
        <taxon>Cytophagia</taxon>
        <taxon>Cytophagales</taxon>
        <taxon>Flectobacillaceae</taxon>
        <taxon>Aquirufa</taxon>
    </lineage>
</organism>
<protein>
    <submittedName>
        <fullName evidence="2">Type IX secretion system membrane protein PorP/SprF</fullName>
    </submittedName>
</protein>
<evidence type="ECO:0000256" key="1">
    <source>
        <dbReference type="SAM" id="SignalP"/>
    </source>
</evidence>